<evidence type="ECO:0000259" key="2">
    <source>
        <dbReference type="PROSITE" id="PS50208"/>
    </source>
</evidence>
<evidence type="ECO:0000313" key="5">
    <source>
        <dbReference type="Proteomes" id="UP000014760"/>
    </source>
</evidence>
<protein>
    <recommendedName>
        <fullName evidence="2">Caspase family p20 domain-containing protein</fullName>
    </recommendedName>
</protein>
<dbReference type="SUPFAM" id="SSF52129">
    <property type="entry name" value="Caspase-like"/>
    <property type="match status" value="1"/>
</dbReference>
<dbReference type="PANTHER" id="PTHR10454:SF210">
    <property type="entry name" value="CASPASE-2"/>
    <property type="match status" value="1"/>
</dbReference>
<dbReference type="InterPro" id="IPR001309">
    <property type="entry name" value="Pept_C14_p20"/>
</dbReference>
<dbReference type="GO" id="GO:0005737">
    <property type="term" value="C:cytoplasm"/>
    <property type="evidence" value="ECO:0007669"/>
    <property type="project" value="TreeGrafter"/>
</dbReference>
<dbReference type="PROSITE" id="PS50208">
    <property type="entry name" value="CASPASE_P20"/>
    <property type="match status" value="1"/>
</dbReference>
<dbReference type="OMA" id="SCEMDYL"/>
<dbReference type="InterPro" id="IPR029030">
    <property type="entry name" value="Caspase-like_dom_sf"/>
</dbReference>
<evidence type="ECO:0000313" key="4">
    <source>
        <dbReference type="EnsemblMetazoa" id="CapteP109648"/>
    </source>
</evidence>
<dbReference type="EMBL" id="AMQN01007524">
    <property type="status" value="NOT_ANNOTATED_CDS"/>
    <property type="molecule type" value="Genomic_DNA"/>
</dbReference>
<dbReference type="SMART" id="SM00115">
    <property type="entry name" value="CASc"/>
    <property type="match status" value="1"/>
</dbReference>
<dbReference type="InterPro" id="IPR015917">
    <property type="entry name" value="Pept_C14A"/>
</dbReference>
<feature type="non-terminal residue" evidence="3">
    <location>
        <position position="1"/>
    </location>
</feature>
<sequence length="137" mass="15326">IQECYNVSRKPRGIAVIINNDTFDDEARFPKRESSDYDVSNMEQLLNALHFRVEQHVNKSAQGIISCLQDERSNIPTSDIFVAVIMSHGSRDSVYGTDGKSVPIEDITAIFNGDNCQQLRETPKLFFIDACQGGTVL</sequence>
<dbReference type="Pfam" id="PF00656">
    <property type="entry name" value="Peptidase_C14"/>
    <property type="match status" value="1"/>
</dbReference>
<dbReference type="HOGENOM" id="CLU_036904_3_3_1"/>
<dbReference type="EMBL" id="KB300862">
    <property type="protein sequence ID" value="ELU06219.1"/>
    <property type="molecule type" value="Genomic_DNA"/>
</dbReference>
<dbReference type="InterPro" id="IPR002398">
    <property type="entry name" value="Pept_C14"/>
</dbReference>
<evidence type="ECO:0000256" key="1">
    <source>
        <dbReference type="ARBA" id="ARBA00010134"/>
    </source>
</evidence>
<dbReference type="GO" id="GO:0004197">
    <property type="term" value="F:cysteine-type endopeptidase activity"/>
    <property type="evidence" value="ECO:0007669"/>
    <property type="project" value="InterPro"/>
</dbReference>
<dbReference type="AlphaFoldDB" id="R7UI35"/>
<dbReference type="GO" id="GO:0043525">
    <property type="term" value="P:positive regulation of neuron apoptotic process"/>
    <property type="evidence" value="ECO:0007669"/>
    <property type="project" value="TreeGrafter"/>
</dbReference>
<reference evidence="4" key="3">
    <citation type="submission" date="2015-06" db="UniProtKB">
        <authorList>
            <consortium name="EnsemblMetazoa"/>
        </authorList>
    </citation>
    <scope>IDENTIFICATION</scope>
</reference>
<dbReference type="GO" id="GO:0006915">
    <property type="term" value="P:apoptotic process"/>
    <property type="evidence" value="ECO:0007669"/>
    <property type="project" value="TreeGrafter"/>
</dbReference>
<dbReference type="PRINTS" id="PR00376">
    <property type="entry name" value="IL1BCENZYME"/>
</dbReference>
<accession>R7UI35</accession>
<reference evidence="3 5" key="2">
    <citation type="journal article" date="2013" name="Nature">
        <title>Insights into bilaterian evolution from three spiralian genomes.</title>
        <authorList>
            <person name="Simakov O."/>
            <person name="Marletaz F."/>
            <person name="Cho S.J."/>
            <person name="Edsinger-Gonzales E."/>
            <person name="Havlak P."/>
            <person name="Hellsten U."/>
            <person name="Kuo D.H."/>
            <person name="Larsson T."/>
            <person name="Lv J."/>
            <person name="Arendt D."/>
            <person name="Savage R."/>
            <person name="Osoegawa K."/>
            <person name="de Jong P."/>
            <person name="Grimwood J."/>
            <person name="Chapman J.A."/>
            <person name="Shapiro H."/>
            <person name="Aerts A."/>
            <person name="Otillar R.P."/>
            <person name="Terry A.Y."/>
            <person name="Boore J.L."/>
            <person name="Grigoriev I.V."/>
            <person name="Lindberg D.R."/>
            <person name="Seaver E.C."/>
            <person name="Weisblat D.A."/>
            <person name="Putnam N.H."/>
            <person name="Rokhsar D.S."/>
        </authorList>
    </citation>
    <scope>NUCLEOTIDE SEQUENCE</scope>
    <source>
        <strain evidence="3 5">I ESC-2004</strain>
    </source>
</reference>
<comment type="similarity">
    <text evidence="1">Belongs to the peptidase C14A family.</text>
</comment>
<reference evidence="5" key="1">
    <citation type="submission" date="2012-12" db="EMBL/GenBank/DDBJ databases">
        <authorList>
            <person name="Hellsten U."/>
            <person name="Grimwood J."/>
            <person name="Chapman J.A."/>
            <person name="Shapiro H."/>
            <person name="Aerts A."/>
            <person name="Otillar R.P."/>
            <person name="Terry A.Y."/>
            <person name="Boore J.L."/>
            <person name="Simakov O."/>
            <person name="Marletaz F."/>
            <person name="Cho S.-J."/>
            <person name="Edsinger-Gonzales E."/>
            <person name="Havlak P."/>
            <person name="Kuo D.-H."/>
            <person name="Larsson T."/>
            <person name="Lv J."/>
            <person name="Arendt D."/>
            <person name="Savage R."/>
            <person name="Osoegawa K."/>
            <person name="de Jong P."/>
            <person name="Lindberg D.R."/>
            <person name="Seaver E.C."/>
            <person name="Weisblat D.A."/>
            <person name="Putnam N.H."/>
            <person name="Grigoriev I.V."/>
            <person name="Rokhsar D.S."/>
        </authorList>
    </citation>
    <scope>NUCLEOTIDE SEQUENCE</scope>
    <source>
        <strain evidence="5">I ESC-2004</strain>
    </source>
</reference>
<dbReference type="EnsemblMetazoa" id="CapteT109648">
    <property type="protein sequence ID" value="CapteP109648"/>
    <property type="gene ID" value="CapteG109648"/>
</dbReference>
<organism evidence="3">
    <name type="scientific">Capitella teleta</name>
    <name type="common">Polychaete worm</name>
    <dbReference type="NCBI Taxonomy" id="283909"/>
    <lineage>
        <taxon>Eukaryota</taxon>
        <taxon>Metazoa</taxon>
        <taxon>Spiralia</taxon>
        <taxon>Lophotrochozoa</taxon>
        <taxon>Annelida</taxon>
        <taxon>Polychaeta</taxon>
        <taxon>Sedentaria</taxon>
        <taxon>Scolecida</taxon>
        <taxon>Capitellidae</taxon>
        <taxon>Capitella</taxon>
    </lineage>
</organism>
<keyword evidence="5" id="KW-1185">Reference proteome</keyword>
<dbReference type="GO" id="GO:0006508">
    <property type="term" value="P:proteolysis"/>
    <property type="evidence" value="ECO:0007669"/>
    <property type="project" value="InterPro"/>
</dbReference>
<dbReference type="STRING" id="283909.R7UI35"/>
<dbReference type="OrthoDB" id="6114029at2759"/>
<gene>
    <name evidence="3" type="ORF">CAPTEDRAFT_109648</name>
</gene>
<proteinExistence type="inferred from homology"/>
<evidence type="ECO:0000313" key="3">
    <source>
        <dbReference type="EMBL" id="ELU06219.1"/>
    </source>
</evidence>
<dbReference type="Proteomes" id="UP000014760">
    <property type="component" value="Unassembled WGS sequence"/>
</dbReference>
<dbReference type="InterPro" id="IPR011600">
    <property type="entry name" value="Pept_C14_caspase"/>
</dbReference>
<feature type="domain" description="Caspase family p20" evidence="2">
    <location>
        <begin position="11"/>
        <end position="135"/>
    </location>
</feature>
<dbReference type="Gene3D" id="3.40.50.1460">
    <property type="match status" value="1"/>
</dbReference>
<name>R7UI35_CAPTE</name>
<dbReference type="PANTHER" id="PTHR10454">
    <property type="entry name" value="CASPASE"/>
    <property type="match status" value="1"/>
</dbReference>